<comment type="caution">
    <text evidence="1">The sequence shown here is derived from an EMBL/GenBank/DDBJ whole genome shotgun (WGS) entry which is preliminary data.</text>
</comment>
<dbReference type="InterPro" id="IPR045607">
    <property type="entry name" value="DUF6452"/>
</dbReference>
<name>A0A502F3W2_9FLAO</name>
<reference evidence="1 2" key="1">
    <citation type="journal article" date="2019" name="Environ. Microbiol.">
        <title>Species interactions and distinct microbial communities in high Arctic permafrost affected cryosols are associated with the CH4 and CO2 gas fluxes.</title>
        <authorList>
            <person name="Altshuler I."/>
            <person name="Hamel J."/>
            <person name="Turney S."/>
            <person name="Magnuson E."/>
            <person name="Levesque R."/>
            <person name="Greer C."/>
            <person name="Whyte L.G."/>
        </authorList>
    </citation>
    <scope>NUCLEOTIDE SEQUENCE [LARGE SCALE GENOMIC DNA]</scope>
    <source>
        <strain evidence="1 2">42</strain>
    </source>
</reference>
<dbReference type="Proteomes" id="UP000319700">
    <property type="component" value="Unassembled WGS sequence"/>
</dbReference>
<organism evidence="1 2">
    <name type="scientific">Flavobacterium pectinovorum</name>
    <dbReference type="NCBI Taxonomy" id="29533"/>
    <lineage>
        <taxon>Bacteria</taxon>
        <taxon>Pseudomonadati</taxon>
        <taxon>Bacteroidota</taxon>
        <taxon>Flavobacteriia</taxon>
        <taxon>Flavobacteriales</taxon>
        <taxon>Flavobacteriaceae</taxon>
        <taxon>Flavobacterium</taxon>
    </lineage>
</organism>
<evidence type="ECO:0000313" key="1">
    <source>
        <dbReference type="EMBL" id="TPG43924.1"/>
    </source>
</evidence>
<proteinExistence type="predicted"/>
<accession>A0A502F3W2</accession>
<keyword evidence="2" id="KW-1185">Reference proteome</keyword>
<dbReference type="RefSeq" id="WP_140504434.1">
    <property type="nucleotide sequence ID" value="NZ_RCZH01000003.1"/>
</dbReference>
<evidence type="ECO:0000313" key="2">
    <source>
        <dbReference type="Proteomes" id="UP000319700"/>
    </source>
</evidence>
<dbReference type="PROSITE" id="PS51257">
    <property type="entry name" value="PROKAR_LIPOPROTEIN"/>
    <property type="match status" value="1"/>
</dbReference>
<gene>
    <name evidence="1" type="ORF">EAH81_05065</name>
</gene>
<protein>
    <submittedName>
        <fullName evidence="1">Uncharacterized protein</fullName>
    </submittedName>
</protein>
<dbReference type="EMBL" id="RCZH01000003">
    <property type="protein sequence ID" value="TPG43924.1"/>
    <property type="molecule type" value="Genomic_DNA"/>
</dbReference>
<dbReference type="AlphaFoldDB" id="A0A502F3W2"/>
<dbReference type="OrthoDB" id="663527at2"/>
<sequence>MKKIVAFLLLFTFGLSSCEKDDICDPNTPTTPRLVISFYDNADANLPRKVTNLKVVGKDKDGNDLPTGVVFNESSTTETKYYANGTSISIPLKTNENTATFSFIYNAASTDPTLINTDVIRFDYTHHDTYVSRACGYKTTFTLNPFITAPPSQPYILNPGLDGAWMRVINVEQFNIESENETHIKIYF</sequence>
<dbReference type="Pfam" id="PF20050">
    <property type="entry name" value="DUF6452"/>
    <property type="match status" value="1"/>
</dbReference>